<dbReference type="OrthoDB" id="6556030at2"/>
<dbReference type="EMBL" id="FMYH01000002">
    <property type="protein sequence ID" value="SDC40590.1"/>
    <property type="molecule type" value="Genomic_DNA"/>
</dbReference>
<gene>
    <name evidence="1" type="ORF">SAMN05216410_1816</name>
</gene>
<dbReference type="Proteomes" id="UP000199039">
    <property type="component" value="Unassembled WGS sequence"/>
</dbReference>
<dbReference type="SUPFAM" id="SSF52047">
    <property type="entry name" value="RNI-like"/>
    <property type="match status" value="1"/>
</dbReference>
<dbReference type="AlphaFoldDB" id="A0A1G6LBE9"/>
<sequence length="514" mass="57057">MLDADTVTRISHPGDVFVFPVERIGRYGACHVVAVDEENQLATVAVLAWTGTQVPRVSEVAGAPRMIKDFYFWTPREVLSNVPLAVPEPLIHIGSLPVTGETKSQSYGSWDVGRDVVGQHRWDAKPHAVTAAFTAALTRDETIRTLGLVYGRGGEQYEAKVASARSFSDDAGYRILEDFRLEALRSWPLLHQLTLHSWRDDLVPFLESSELVHDLTLDGHDQRELDLSRTHLGQLSVDVTGLERLVVPSTLETLILRAHVPGAQPSLAVVAEDGGRWITVRLTKTVLPVRGLERARGLSVHRIGALDLEDVVEYFPEVTWLHLFGCPGTLDHLPALTKLARLETLWLCDLFGYPVEDVPSPHELPALVSLDLDSIPADVAAYVRGAYKKTPRVVLTVRKPRKPEWLAENIDYPLRHWDGQEEIPAIVAKKARTAFVVALRQVRDTDAAAPEFTTCVTAAVEEFVGVVAMLNRKHHFLYTLERDDVIDAVNVLTAGLPAQARRALEPFVEEALDD</sequence>
<organism evidence="1 2">
    <name type="scientific">Sanguibacter gelidistatuariae</name>
    <dbReference type="NCBI Taxonomy" id="1814289"/>
    <lineage>
        <taxon>Bacteria</taxon>
        <taxon>Bacillati</taxon>
        <taxon>Actinomycetota</taxon>
        <taxon>Actinomycetes</taxon>
        <taxon>Micrococcales</taxon>
        <taxon>Sanguibacteraceae</taxon>
        <taxon>Sanguibacter</taxon>
    </lineage>
</organism>
<name>A0A1G6LBE9_9MICO</name>
<evidence type="ECO:0000313" key="1">
    <source>
        <dbReference type="EMBL" id="SDC40590.1"/>
    </source>
</evidence>
<evidence type="ECO:0000313" key="2">
    <source>
        <dbReference type="Proteomes" id="UP000199039"/>
    </source>
</evidence>
<reference evidence="1 2" key="1">
    <citation type="submission" date="2016-09" db="EMBL/GenBank/DDBJ databases">
        <authorList>
            <person name="Capua I."/>
            <person name="De Benedictis P."/>
            <person name="Joannis T."/>
            <person name="Lombin L.H."/>
            <person name="Cattoli G."/>
        </authorList>
    </citation>
    <scope>NUCLEOTIDE SEQUENCE [LARGE SCALE GENOMIC DNA]</scope>
    <source>
        <strain evidence="1 2">ISLP-3</strain>
    </source>
</reference>
<protein>
    <submittedName>
        <fullName evidence="1">Uncharacterized protein</fullName>
    </submittedName>
</protein>
<keyword evidence="2" id="KW-1185">Reference proteome</keyword>
<dbReference type="RefSeq" id="WP_093182473.1">
    <property type="nucleotide sequence ID" value="NZ_FMYH01000002.1"/>
</dbReference>
<accession>A0A1G6LBE9</accession>
<proteinExistence type="predicted"/>